<evidence type="ECO:0000313" key="4">
    <source>
        <dbReference type="Proteomes" id="UP001201273"/>
    </source>
</evidence>
<dbReference type="PANTHER" id="PTHR21600">
    <property type="entry name" value="MITOCHONDRIAL RNA PSEUDOURIDINE SYNTHASE"/>
    <property type="match status" value="1"/>
</dbReference>
<evidence type="ECO:0000256" key="1">
    <source>
        <dbReference type="ARBA" id="ARBA00010876"/>
    </source>
</evidence>
<dbReference type="Gene3D" id="3.30.2350.10">
    <property type="entry name" value="Pseudouridine synthase"/>
    <property type="match status" value="1"/>
</dbReference>
<dbReference type="PANTHER" id="PTHR21600:SF87">
    <property type="entry name" value="RNA PSEUDOURIDYLATE SYNTHASE DOMAIN-CONTAINING PROTEIN 1"/>
    <property type="match status" value="1"/>
</dbReference>
<gene>
    <name evidence="3" type="ORF">K6Y31_10955</name>
</gene>
<dbReference type="Pfam" id="PF00849">
    <property type="entry name" value="PseudoU_synth_2"/>
    <property type="match status" value="1"/>
</dbReference>
<sequence>MFELVADEVDFVVINKAADCNFHSEDGDAGLVVEVERALSLKLYSVHRLDKMTSGILILAKSPTAAAAFTQLFAQRKMSKFYLALSMQKPNKKQGLIKGDMEKSRRGSWKLTKSQHNPAVTQFFSQSLVPGIRLYLLKPATGKTHQLRVALKSIAAPILGDMRYGQDESDRGYLHAYQLSFRYGEKDYFYQVAPSRGDWFMRPECQQQLQALGDLSHLNWPEINTTYS</sequence>
<dbReference type="PROSITE" id="PS01129">
    <property type="entry name" value="PSI_RLU"/>
    <property type="match status" value="1"/>
</dbReference>
<reference evidence="3 4" key="1">
    <citation type="journal article" date="2022" name="Environ. Microbiol. Rep.">
        <title>Eco-phylogenetic analyses reveal divergent evolution of vitamin B12 metabolism in the marine bacterial family 'Psychromonadaceae'.</title>
        <authorList>
            <person name="Jin X."/>
            <person name="Yang Y."/>
            <person name="Cao H."/>
            <person name="Gao B."/>
            <person name="Zhao Z."/>
        </authorList>
    </citation>
    <scope>NUCLEOTIDE SEQUENCE [LARGE SCALE GENOMIC DNA]</scope>
    <source>
        <strain evidence="3 4">MKS20</strain>
    </source>
</reference>
<dbReference type="InterPro" id="IPR006224">
    <property type="entry name" value="PsdUridine_synth_RluA-like_CS"/>
</dbReference>
<name>A0ABS8W9Y5_9GAMM</name>
<proteinExistence type="inferred from homology"/>
<dbReference type="InterPro" id="IPR006508">
    <property type="entry name" value="PsdUridine_synth_RluA-like"/>
</dbReference>
<keyword evidence="4" id="KW-1185">Reference proteome</keyword>
<feature type="domain" description="Pseudouridine synthase RsuA/RluA-like" evidence="2">
    <location>
        <begin position="10"/>
        <end position="152"/>
    </location>
</feature>
<evidence type="ECO:0000259" key="2">
    <source>
        <dbReference type="Pfam" id="PF00849"/>
    </source>
</evidence>
<evidence type="ECO:0000313" key="3">
    <source>
        <dbReference type="EMBL" id="MCE2595333.1"/>
    </source>
</evidence>
<dbReference type="NCBIfam" id="TIGR01621">
    <property type="entry name" value="RluA-like"/>
    <property type="match status" value="1"/>
</dbReference>
<comment type="similarity">
    <text evidence="1">Belongs to the pseudouridine synthase RluA family.</text>
</comment>
<comment type="caution">
    <text evidence="3">The sequence shown here is derived from an EMBL/GenBank/DDBJ whole genome shotgun (WGS) entry which is preliminary data.</text>
</comment>
<dbReference type="RefSeq" id="WP_233052820.1">
    <property type="nucleotide sequence ID" value="NZ_JAIMJA010000010.1"/>
</dbReference>
<dbReference type="InterPro" id="IPR006145">
    <property type="entry name" value="PsdUridine_synth_RsuA/RluA"/>
</dbReference>
<organism evidence="3 4">
    <name type="scientific">Motilimonas cestriensis</name>
    <dbReference type="NCBI Taxonomy" id="2742685"/>
    <lineage>
        <taxon>Bacteria</taxon>
        <taxon>Pseudomonadati</taxon>
        <taxon>Pseudomonadota</taxon>
        <taxon>Gammaproteobacteria</taxon>
        <taxon>Alteromonadales</taxon>
        <taxon>Alteromonadales genera incertae sedis</taxon>
        <taxon>Motilimonas</taxon>
    </lineage>
</organism>
<dbReference type="EMBL" id="JAIMJA010000010">
    <property type="protein sequence ID" value="MCE2595333.1"/>
    <property type="molecule type" value="Genomic_DNA"/>
</dbReference>
<protein>
    <submittedName>
        <fullName evidence="3">TIGR01621 family pseudouridine synthase</fullName>
    </submittedName>
</protein>
<dbReference type="InterPro" id="IPR020103">
    <property type="entry name" value="PsdUridine_synth_cat_dom_sf"/>
</dbReference>
<dbReference type="InterPro" id="IPR050188">
    <property type="entry name" value="RluA_PseudoU_synthase"/>
</dbReference>
<dbReference type="CDD" id="cd02869">
    <property type="entry name" value="PseudoU_synth_RluA_like"/>
    <property type="match status" value="1"/>
</dbReference>
<dbReference type="SUPFAM" id="SSF55120">
    <property type="entry name" value="Pseudouridine synthase"/>
    <property type="match status" value="1"/>
</dbReference>
<accession>A0ABS8W9Y5</accession>
<dbReference type="Proteomes" id="UP001201273">
    <property type="component" value="Unassembled WGS sequence"/>
</dbReference>